<protein>
    <recommendedName>
        <fullName evidence="1">LRRK2 beta-propeller domain-containing protein</fullName>
    </recommendedName>
</protein>
<keyword evidence="3" id="KW-1185">Reference proteome</keyword>
<feature type="domain" description="LRRK2 beta-propeller" evidence="1">
    <location>
        <begin position="8"/>
        <end position="155"/>
    </location>
</feature>
<name>A0A8C4R9B3_EPTBU</name>
<reference evidence="2" key="1">
    <citation type="submission" date="2025-08" db="UniProtKB">
        <authorList>
            <consortium name="Ensembl"/>
        </authorList>
    </citation>
    <scope>IDENTIFICATION</scope>
</reference>
<sequence>MNPIALSCFYSDVFFRKSQLLLVGTADGQLSIYDASEFQSELHVCPTKLHLGVGRMPVRGFVPAMTITNDVVLWGSCGTSLFSLRGDLQVHSVIETSKTQRTINDDESVISCLCADKYVYLARHNNCTVEIWDGANSRYHGAIDCSYAIWYVVCKTNGMYCTWHQAKNDPPSCALNLYFHLCKNVKELIVCNIVFKPYVWTCLFPESCYRWVSRRLLSFFGEQRNLVNNKCMGTENGDGTIVNLFPICTGHLMVMRMKSASVLK</sequence>
<evidence type="ECO:0000313" key="3">
    <source>
        <dbReference type="Proteomes" id="UP000694388"/>
    </source>
</evidence>
<evidence type="ECO:0000259" key="1">
    <source>
        <dbReference type="Pfam" id="PF23748"/>
    </source>
</evidence>
<reference evidence="2" key="2">
    <citation type="submission" date="2025-09" db="UniProtKB">
        <authorList>
            <consortium name="Ensembl"/>
        </authorList>
    </citation>
    <scope>IDENTIFICATION</scope>
</reference>
<evidence type="ECO:0000313" key="2">
    <source>
        <dbReference type="Ensembl" id="ENSEBUP00000026000.1"/>
    </source>
</evidence>
<accession>A0A8C4R9B3</accession>
<organism evidence="2 3">
    <name type="scientific">Eptatretus burgeri</name>
    <name type="common">Inshore hagfish</name>
    <dbReference type="NCBI Taxonomy" id="7764"/>
    <lineage>
        <taxon>Eukaryota</taxon>
        <taxon>Metazoa</taxon>
        <taxon>Chordata</taxon>
        <taxon>Craniata</taxon>
        <taxon>Vertebrata</taxon>
        <taxon>Cyclostomata</taxon>
        <taxon>Myxini</taxon>
        <taxon>Myxiniformes</taxon>
        <taxon>Myxinidae</taxon>
        <taxon>Eptatretinae</taxon>
        <taxon>Eptatretus</taxon>
    </lineage>
</organism>
<proteinExistence type="predicted"/>
<dbReference type="InterPro" id="IPR011047">
    <property type="entry name" value="Quinoprotein_ADH-like_sf"/>
</dbReference>
<dbReference type="Proteomes" id="UP000694388">
    <property type="component" value="Unplaced"/>
</dbReference>
<dbReference type="SUPFAM" id="SSF50998">
    <property type="entry name" value="Quinoprotein alcohol dehydrogenase-like"/>
    <property type="match status" value="1"/>
</dbReference>
<dbReference type="AlphaFoldDB" id="A0A8C4R9B3"/>
<dbReference type="InterPro" id="IPR056602">
    <property type="entry name" value="Beta-prop_LRRK2"/>
</dbReference>
<dbReference type="Ensembl" id="ENSEBUT00000026576.1">
    <property type="protein sequence ID" value="ENSEBUP00000026000.1"/>
    <property type="gene ID" value="ENSEBUG00000016024.1"/>
</dbReference>
<dbReference type="Pfam" id="PF23748">
    <property type="entry name" value="Beta-prop_LRRK2"/>
    <property type="match status" value="1"/>
</dbReference>